<comment type="caution">
    <text evidence="2">The sequence shown here is derived from an EMBL/GenBank/DDBJ whole genome shotgun (WGS) entry which is preliminary data.</text>
</comment>
<evidence type="ECO:0000256" key="1">
    <source>
        <dbReference type="SAM" id="MobiDB-lite"/>
    </source>
</evidence>
<protein>
    <submittedName>
        <fullName evidence="2">Uncharacterized protein</fullName>
    </submittedName>
</protein>
<feature type="region of interest" description="Disordered" evidence="1">
    <location>
        <begin position="60"/>
        <end position="121"/>
    </location>
</feature>
<feature type="region of interest" description="Disordered" evidence="1">
    <location>
        <begin position="19"/>
        <end position="48"/>
    </location>
</feature>
<dbReference type="EMBL" id="CM029054">
    <property type="protein sequence ID" value="KAG2535176.1"/>
    <property type="molecule type" value="Genomic_DNA"/>
</dbReference>
<accession>A0A8T0MK35</accession>
<proteinExistence type="predicted"/>
<dbReference type="AlphaFoldDB" id="A0A8T0MK35"/>
<feature type="compositionally biased region" description="Basic and acidic residues" evidence="1">
    <location>
        <begin position="36"/>
        <end position="45"/>
    </location>
</feature>
<feature type="compositionally biased region" description="Basic and acidic residues" evidence="1">
    <location>
        <begin position="90"/>
        <end position="105"/>
    </location>
</feature>
<name>A0A8T0MK35_PANVG</name>
<dbReference type="Proteomes" id="UP000823388">
    <property type="component" value="Chromosome 9N"/>
</dbReference>
<reference evidence="2" key="1">
    <citation type="submission" date="2020-05" db="EMBL/GenBank/DDBJ databases">
        <title>WGS assembly of Panicum virgatum.</title>
        <authorList>
            <person name="Lovell J.T."/>
            <person name="Jenkins J."/>
            <person name="Shu S."/>
            <person name="Juenger T.E."/>
            <person name="Schmutz J."/>
        </authorList>
    </citation>
    <scope>NUCLEOTIDE SEQUENCE</scope>
    <source>
        <strain evidence="2">AP13</strain>
    </source>
</reference>
<gene>
    <name evidence="2" type="ORF">PVAP13_9NG097973</name>
</gene>
<evidence type="ECO:0000313" key="2">
    <source>
        <dbReference type="EMBL" id="KAG2535176.1"/>
    </source>
</evidence>
<keyword evidence="3" id="KW-1185">Reference proteome</keyword>
<organism evidence="2 3">
    <name type="scientific">Panicum virgatum</name>
    <name type="common">Blackwell switchgrass</name>
    <dbReference type="NCBI Taxonomy" id="38727"/>
    <lineage>
        <taxon>Eukaryota</taxon>
        <taxon>Viridiplantae</taxon>
        <taxon>Streptophyta</taxon>
        <taxon>Embryophyta</taxon>
        <taxon>Tracheophyta</taxon>
        <taxon>Spermatophyta</taxon>
        <taxon>Magnoliopsida</taxon>
        <taxon>Liliopsida</taxon>
        <taxon>Poales</taxon>
        <taxon>Poaceae</taxon>
        <taxon>PACMAD clade</taxon>
        <taxon>Panicoideae</taxon>
        <taxon>Panicodae</taxon>
        <taxon>Paniceae</taxon>
        <taxon>Panicinae</taxon>
        <taxon>Panicum</taxon>
        <taxon>Panicum sect. Hiantes</taxon>
    </lineage>
</organism>
<sequence length="121" mass="13925">MHCRIDLHGELEIMASCNYEEAGPPDRRHQRARQLPRHEGRHEEAQEPYVCRLLRGALGGRAASASGKNQRRGAESPSRPVIWRGGDPSSPEKKPKADTEMEMNGRRGGSIWRRMKRWRMR</sequence>
<evidence type="ECO:0000313" key="3">
    <source>
        <dbReference type="Proteomes" id="UP000823388"/>
    </source>
</evidence>